<evidence type="ECO:0000259" key="2">
    <source>
        <dbReference type="Pfam" id="PF13649"/>
    </source>
</evidence>
<dbReference type="CDD" id="cd02440">
    <property type="entry name" value="AdoMet_MTases"/>
    <property type="match status" value="1"/>
</dbReference>
<organism evidence="3">
    <name type="scientific">uncultured Leptolyngbya sp</name>
    <dbReference type="NCBI Taxonomy" id="332963"/>
    <lineage>
        <taxon>Bacteria</taxon>
        <taxon>Bacillati</taxon>
        <taxon>Cyanobacteriota</taxon>
        <taxon>Cyanophyceae</taxon>
        <taxon>Leptolyngbyales</taxon>
        <taxon>Leptolyngbyaceae</taxon>
        <taxon>Leptolyngbya group</taxon>
        <taxon>Leptolyngbya</taxon>
        <taxon>environmental samples</taxon>
    </lineage>
</organism>
<dbReference type="GO" id="GO:0016126">
    <property type="term" value="P:sterol biosynthetic process"/>
    <property type="evidence" value="ECO:0007669"/>
    <property type="project" value="TreeGrafter"/>
</dbReference>
<feature type="domain" description="Methyltransferase" evidence="2">
    <location>
        <begin position="55"/>
        <end position="151"/>
    </location>
</feature>
<evidence type="ECO:0000313" key="3">
    <source>
        <dbReference type="EMBL" id="CAA9409525.1"/>
    </source>
</evidence>
<dbReference type="AlphaFoldDB" id="A0A6J4P8W3"/>
<dbReference type="EMBL" id="CADCTY010002181">
    <property type="protein sequence ID" value="CAA9409525.1"/>
    <property type="molecule type" value="Genomic_DNA"/>
</dbReference>
<dbReference type="SUPFAM" id="SSF53335">
    <property type="entry name" value="S-adenosyl-L-methionine-dependent methyltransferases"/>
    <property type="match status" value="1"/>
</dbReference>
<dbReference type="InterPro" id="IPR041698">
    <property type="entry name" value="Methyltransf_25"/>
</dbReference>
<dbReference type="InterPro" id="IPR050447">
    <property type="entry name" value="Erg6_SMT_methyltransf"/>
</dbReference>
<dbReference type="Pfam" id="PF13649">
    <property type="entry name" value="Methyltransf_25"/>
    <property type="match status" value="1"/>
</dbReference>
<protein>
    <recommendedName>
        <fullName evidence="2">Methyltransferase domain-containing protein</fullName>
    </recommendedName>
</protein>
<sequence length="207" mass="22764">MNMKQRLVMAIRSQFMRPRGFAGWLVGWEMALRSSNRKRNVWAVGLLGVEPTDRVLEIGFGPGIAIRELSRRATHGLVCGVDHSEVVVRQATRRNMDAVRAGRVDLRCGSVEHLPAFEEPFDKVLAVNNMGMWCNPGERLKELHSLMRLGGRIAIVSQPRCHGATAETTVAAGREIAARLAEAGFTCIRPDTLALKPPVVCVIGEVS</sequence>
<keyword evidence="1" id="KW-0808">Transferase</keyword>
<proteinExistence type="predicted"/>
<dbReference type="PANTHER" id="PTHR44068">
    <property type="entry name" value="ZGC:194242"/>
    <property type="match status" value="1"/>
</dbReference>
<accession>A0A6J4P8W3</accession>
<name>A0A6J4P8W3_9CYAN</name>
<dbReference type="Gene3D" id="3.40.50.150">
    <property type="entry name" value="Vaccinia Virus protein VP39"/>
    <property type="match status" value="1"/>
</dbReference>
<gene>
    <name evidence="3" type="ORF">AVDCRST_MAG94-6347</name>
</gene>
<evidence type="ECO:0000256" key="1">
    <source>
        <dbReference type="ARBA" id="ARBA00022679"/>
    </source>
</evidence>
<reference evidence="3" key="1">
    <citation type="submission" date="2020-02" db="EMBL/GenBank/DDBJ databases">
        <authorList>
            <person name="Meier V. D."/>
        </authorList>
    </citation>
    <scope>NUCLEOTIDE SEQUENCE</scope>
    <source>
        <strain evidence="3">AVDCRST_MAG94</strain>
    </source>
</reference>
<dbReference type="PANTHER" id="PTHR44068:SF1">
    <property type="entry name" value="HYPOTHETICAL LOC100005854"/>
    <property type="match status" value="1"/>
</dbReference>
<dbReference type="GO" id="GO:0003838">
    <property type="term" value="F:sterol 24-C-methyltransferase activity"/>
    <property type="evidence" value="ECO:0007669"/>
    <property type="project" value="TreeGrafter"/>
</dbReference>
<dbReference type="InterPro" id="IPR029063">
    <property type="entry name" value="SAM-dependent_MTases_sf"/>
</dbReference>